<sequence>MTIFKTTLKRLFRAKSNILFLILLPLIFMLIAFSGSNGTPPLKVTVI</sequence>
<dbReference type="EMBL" id="WNVC01001410">
    <property type="protein sequence ID" value="MDZ5001442.1"/>
    <property type="molecule type" value="Genomic_DNA"/>
</dbReference>
<comment type="caution">
    <text evidence="1">The sequence shown here is derived from an EMBL/GenBank/DDBJ whole genome shotgun (WGS) entry which is preliminary data.</text>
</comment>
<evidence type="ECO:0000313" key="2">
    <source>
        <dbReference type="Proteomes" id="UP001291306"/>
    </source>
</evidence>
<feature type="non-terminal residue" evidence="1">
    <location>
        <position position="47"/>
    </location>
</feature>
<protein>
    <submittedName>
        <fullName evidence="1">ABC transporter permease</fullName>
    </submittedName>
</protein>
<proteinExistence type="predicted"/>
<reference evidence="1" key="1">
    <citation type="submission" date="2019-11" db="EMBL/GenBank/DDBJ databases">
        <title>Characterization of Clostridium perfringens isolates from swine manure treated agricultural soils.</title>
        <authorList>
            <person name="Wushke S.T."/>
        </authorList>
    </citation>
    <scope>NUCLEOTIDE SEQUENCE</scope>
    <source>
        <strain evidence="1">X26</strain>
    </source>
</reference>
<evidence type="ECO:0000313" key="1">
    <source>
        <dbReference type="EMBL" id="MDZ5001442.1"/>
    </source>
</evidence>
<dbReference type="AlphaFoldDB" id="A0AAW9IL65"/>
<accession>A0AAW9IL65</accession>
<organism evidence="1 2">
    <name type="scientific">Clostridium perfringens</name>
    <dbReference type="NCBI Taxonomy" id="1502"/>
    <lineage>
        <taxon>Bacteria</taxon>
        <taxon>Bacillati</taxon>
        <taxon>Bacillota</taxon>
        <taxon>Clostridia</taxon>
        <taxon>Eubacteriales</taxon>
        <taxon>Clostridiaceae</taxon>
        <taxon>Clostridium</taxon>
    </lineage>
</organism>
<dbReference type="Proteomes" id="UP001291306">
    <property type="component" value="Unassembled WGS sequence"/>
</dbReference>
<name>A0AAW9IL65_CLOPF</name>
<gene>
    <name evidence="1" type="ORF">GNF79_20790</name>
</gene>